<dbReference type="GO" id="GO:0009251">
    <property type="term" value="P:glucan catabolic process"/>
    <property type="evidence" value="ECO:0007669"/>
    <property type="project" value="TreeGrafter"/>
</dbReference>
<evidence type="ECO:0000256" key="9">
    <source>
        <dbReference type="SAM" id="Phobius"/>
    </source>
</evidence>
<dbReference type="STRING" id="5627.A0A1C7MGX5"/>
<evidence type="ECO:0000256" key="2">
    <source>
        <dbReference type="ARBA" id="ARBA00022801"/>
    </source>
</evidence>
<keyword evidence="2" id="KW-0378">Hydrolase</keyword>
<dbReference type="GO" id="GO:0009986">
    <property type="term" value="C:cell surface"/>
    <property type="evidence" value="ECO:0007669"/>
    <property type="project" value="TreeGrafter"/>
</dbReference>
<dbReference type="Gene3D" id="3.20.20.80">
    <property type="entry name" value="Glycosidases"/>
    <property type="match status" value="1"/>
</dbReference>
<evidence type="ECO:0000313" key="11">
    <source>
        <dbReference type="Proteomes" id="UP000092993"/>
    </source>
</evidence>
<reference evidence="10 11" key="1">
    <citation type="submission" date="2016-03" db="EMBL/GenBank/DDBJ databases">
        <title>Whole genome sequencing of Grifola frondosa 9006-11.</title>
        <authorList>
            <person name="Min B."/>
            <person name="Park H."/>
            <person name="Kim J.-G."/>
            <person name="Cho H."/>
            <person name="Oh Y.-L."/>
            <person name="Kong W.-S."/>
            <person name="Choi I.-G."/>
        </authorList>
    </citation>
    <scope>NUCLEOTIDE SEQUENCE [LARGE SCALE GENOMIC DNA]</scope>
    <source>
        <strain evidence="10 11">9006-11</strain>
    </source>
</reference>
<keyword evidence="9" id="KW-0472">Membrane</keyword>
<comment type="caution">
    <text evidence="10">The sequence shown here is derived from an EMBL/GenBank/DDBJ whole genome shotgun (WGS) entry which is preliminary data.</text>
</comment>
<protein>
    <recommendedName>
        <fullName evidence="7">glucan 1,3-beta-glucosidase</fullName>
        <ecNumber evidence="7">3.2.1.58</ecNumber>
    </recommendedName>
</protein>
<dbReference type="InterPro" id="IPR017853">
    <property type="entry name" value="GH"/>
</dbReference>
<dbReference type="SUPFAM" id="SSF51445">
    <property type="entry name" value="(Trans)glycosidases"/>
    <property type="match status" value="1"/>
</dbReference>
<evidence type="ECO:0000256" key="4">
    <source>
        <dbReference type="ARBA" id="ARBA00023295"/>
    </source>
</evidence>
<keyword evidence="5" id="KW-0961">Cell wall biogenesis/degradation</keyword>
<gene>
    <name evidence="10" type="primary">exgD_2</name>
    <name evidence="10" type="ORF">A0H81_04116</name>
</gene>
<dbReference type="PANTHER" id="PTHR31297">
    <property type="entry name" value="GLUCAN ENDO-1,6-BETA-GLUCOSIDASE B"/>
    <property type="match status" value="1"/>
</dbReference>
<evidence type="ECO:0000256" key="3">
    <source>
        <dbReference type="ARBA" id="ARBA00023180"/>
    </source>
</evidence>
<evidence type="ECO:0000256" key="1">
    <source>
        <dbReference type="ARBA" id="ARBA00005641"/>
    </source>
</evidence>
<dbReference type="AlphaFoldDB" id="A0A1C7MGX5"/>
<evidence type="ECO:0000256" key="8">
    <source>
        <dbReference type="SAM" id="MobiDB-lite"/>
    </source>
</evidence>
<keyword evidence="3" id="KW-0325">Glycoprotein</keyword>
<evidence type="ECO:0000256" key="7">
    <source>
        <dbReference type="ARBA" id="ARBA00038929"/>
    </source>
</evidence>
<accession>A0A1C7MGX5</accession>
<feature type="compositionally biased region" description="Polar residues" evidence="8">
    <location>
        <begin position="52"/>
        <end position="65"/>
    </location>
</feature>
<feature type="transmembrane region" description="Helical" evidence="9">
    <location>
        <begin position="184"/>
        <end position="208"/>
    </location>
</feature>
<comment type="catalytic activity">
    <reaction evidence="6">
        <text>Successive hydrolysis of beta-D-glucose units from the non-reducing ends of (1-&gt;3)-beta-D-glucans, releasing alpha-glucose.</text>
        <dbReference type="EC" id="3.2.1.58"/>
    </reaction>
</comment>
<dbReference type="GO" id="GO:0005576">
    <property type="term" value="C:extracellular region"/>
    <property type="evidence" value="ECO:0007669"/>
    <property type="project" value="TreeGrafter"/>
</dbReference>
<name>A0A1C7MGX5_GRIFR</name>
<dbReference type="OrthoDB" id="62120at2759"/>
<proteinExistence type="inferred from homology"/>
<keyword evidence="4" id="KW-0326">Glycosidase</keyword>
<dbReference type="InterPro" id="IPR050386">
    <property type="entry name" value="Glycosyl_hydrolase_5"/>
</dbReference>
<feature type="compositionally biased region" description="Basic and acidic residues" evidence="8">
    <location>
        <begin position="67"/>
        <end position="77"/>
    </location>
</feature>
<keyword evidence="9" id="KW-0812">Transmembrane</keyword>
<dbReference type="EC" id="3.2.1.58" evidence="7"/>
<dbReference type="GO" id="GO:0071555">
    <property type="term" value="P:cell wall organization"/>
    <property type="evidence" value="ECO:0007669"/>
    <property type="project" value="UniProtKB-KW"/>
</dbReference>
<dbReference type="PANTHER" id="PTHR31297:SF34">
    <property type="entry name" value="GLUCAN 1,3-BETA-GLUCOSIDASE 2"/>
    <property type="match status" value="1"/>
</dbReference>
<evidence type="ECO:0000256" key="6">
    <source>
        <dbReference type="ARBA" id="ARBA00036824"/>
    </source>
</evidence>
<feature type="region of interest" description="Disordered" evidence="8">
    <location>
        <begin position="52"/>
        <end position="102"/>
    </location>
</feature>
<keyword evidence="9" id="KW-1133">Transmembrane helix</keyword>
<comment type="similarity">
    <text evidence="1">Belongs to the glycosyl hydrolase 5 (cellulase A) family.</text>
</comment>
<dbReference type="GO" id="GO:0004338">
    <property type="term" value="F:glucan exo-1,3-beta-glucosidase activity"/>
    <property type="evidence" value="ECO:0007669"/>
    <property type="project" value="UniProtKB-EC"/>
</dbReference>
<organism evidence="10 11">
    <name type="scientific">Grifola frondosa</name>
    <name type="common">Maitake</name>
    <name type="synonym">Polyporus frondosus</name>
    <dbReference type="NCBI Taxonomy" id="5627"/>
    <lineage>
        <taxon>Eukaryota</taxon>
        <taxon>Fungi</taxon>
        <taxon>Dikarya</taxon>
        <taxon>Basidiomycota</taxon>
        <taxon>Agaricomycotina</taxon>
        <taxon>Agaricomycetes</taxon>
        <taxon>Polyporales</taxon>
        <taxon>Grifolaceae</taxon>
        <taxon>Grifola</taxon>
    </lineage>
</organism>
<dbReference type="EMBL" id="LUGG01000004">
    <property type="protein sequence ID" value="OBZ75887.1"/>
    <property type="molecule type" value="Genomic_DNA"/>
</dbReference>
<dbReference type="Proteomes" id="UP000092993">
    <property type="component" value="Unassembled WGS sequence"/>
</dbReference>
<sequence length="396" mass="42880">MTVAELEALDALEAVALVTESDHGEVRQVGKRPREWLPTVIYSCRLLHASSMPQPSYNPVPSNTYRYADDRPSDRRPLSPGAQNSHFFESETDPLAQDGYPRPRFMGPAADDAVEEYSSSVYALNDGSQKDSFYNFNYHDDPHDADFNASEQTIGAPKAHMRGSPYLEEKRGVYASPSRSRRKAIIIGCIVAFIAIAVAVVVAVYFAIVKPNSNKSSVSGAAASGAAAPSSTASSGKGSTSGSLAVVTGGDGSTVTMDDGSTFTYQNSFGGYSWTPALNETFNYGVDPIRGVNLGGWLVTEPFIVPALYEKYVNTSTPAVDEWTLSEAMAADTASGGLQQLEDHYNTFITEKDFAAIAAAGLNFVRIPIPYWAIEVRENEPFLPKVAWTYFLKAIE</sequence>
<evidence type="ECO:0000313" key="10">
    <source>
        <dbReference type="EMBL" id="OBZ75887.1"/>
    </source>
</evidence>
<evidence type="ECO:0000256" key="5">
    <source>
        <dbReference type="ARBA" id="ARBA00023316"/>
    </source>
</evidence>
<keyword evidence="11" id="KW-1185">Reference proteome</keyword>